<organism evidence="1">
    <name type="scientific">viral metagenome</name>
    <dbReference type="NCBI Taxonomy" id="1070528"/>
    <lineage>
        <taxon>unclassified sequences</taxon>
        <taxon>metagenomes</taxon>
        <taxon>organismal metagenomes</taxon>
    </lineage>
</organism>
<sequence>MPTRSDIKNWVLYEEDDNLPIHLQANTKEDLIKKIVEMLEDEGFNDIRMVPKAEYLSNFDDSDLSENDLEIYDE</sequence>
<accession>A0A6M3JC41</accession>
<reference evidence="1" key="1">
    <citation type="submission" date="2020-03" db="EMBL/GenBank/DDBJ databases">
        <title>The deep terrestrial virosphere.</title>
        <authorList>
            <person name="Holmfeldt K."/>
            <person name="Nilsson E."/>
            <person name="Simone D."/>
            <person name="Lopez-Fernandez M."/>
            <person name="Wu X."/>
            <person name="de Brujin I."/>
            <person name="Lundin D."/>
            <person name="Andersson A."/>
            <person name="Bertilsson S."/>
            <person name="Dopson M."/>
        </authorList>
    </citation>
    <scope>NUCLEOTIDE SEQUENCE</scope>
    <source>
        <strain evidence="1">MM415B00342</strain>
    </source>
</reference>
<proteinExistence type="predicted"/>
<dbReference type="AlphaFoldDB" id="A0A6M3JC41"/>
<protein>
    <submittedName>
        <fullName evidence="1">Uncharacterized protein</fullName>
    </submittedName>
</protein>
<gene>
    <name evidence="1" type="ORF">MM415B00342_0053</name>
</gene>
<dbReference type="EMBL" id="MT141557">
    <property type="protein sequence ID" value="QJA66591.1"/>
    <property type="molecule type" value="Genomic_DNA"/>
</dbReference>
<evidence type="ECO:0000313" key="1">
    <source>
        <dbReference type="EMBL" id="QJA66591.1"/>
    </source>
</evidence>
<name>A0A6M3JC41_9ZZZZ</name>